<sequence length="321" mass="36208">MWFCFGDNLCAYDYYVNIMWYDCACMHRGAWQGAYDLGVATPRALVYVGLMTNGDARSWYMISGDAKCGLLQDTVMSDFEDSTAPPSPDYVSGPEYPPSPDFVPEPVYLEFMPPEDEVLPAEEQPLPDAVSPIADSPGYVLESDPKEDPEEDDDEDPKEDPDDYPTNGGDDSDDEDESSDDDEDDDVDIERMRRRRSTQLMPTLHLLLYQLLIMPHLLRRLSHLRPTSLRPHHHHILYTGLLLGYQSEISHIRYFGLIQRLPDSLAIPTPPPSPLSLWSSPYSDSLTTNTYITSTITVSTTYPLGYTSAIDPARAEALYIH</sequence>
<gene>
    <name evidence="2" type="ORF">Tco_0911238</name>
</gene>
<feature type="compositionally biased region" description="Acidic residues" evidence="1">
    <location>
        <begin position="145"/>
        <end position="163"/>
    </location>
</feature>
<evidence type="ECO:0000313" key="3">
    <source>
        <dbReference type="Proteomes" id="UP001151760"/>
    </source>
</evidence>
<dbReference type="EMBL" id="BQNB010014667">
    <property type="protein sequence ID" value="GJT30963.1"/>
    <property type="molecule type" value="Genomic_DNA"/>
</dbReference>
<proteinExistence type="predicted"/>
<keyword evidence="3" id="KW-1185">Reference proteome</keyword>
<evidence type="ECO:0000313" key="2">
    <source>
        <dbReference type="EMBL" id="GJT30963.1"/>
    </source>
</evidence>
<evidence type="ECO:0000256" key="1">
    <source>
        <dbReference type="SAM" id="MobiDB-lite"/>
    </source>
</evidence>
<feature type="region of interest" description="Disordered" evidence="1">
    <location>
        <begin position="127"/>
        <end position="194"/>
    </location>
</feature>
<dbReference type="Proteomes" id="UP001151760">
    <property type="component" value="Unassembled WGS sequence"/>
</dbReference>
<name>A0ABQ5CXD9_9ASTR</name>
<protein>
    <submittedName>
        <fullName evidence="2">Uncharacterized protein</fullName>
    </submittedName>
</protein>
<reference evidence="2" key="2">
    <citation type="submission" date="2022-01" db="EMBL/GenBank/DDBJ databases">
        <authorList>
            <person name="Yamashiro T."/>
            <person name="Shiraishi A."/>
            <person name="Satake H."/>
            <person name="Nakayama K."/>
        </authorList>
    </citation>
    <scope>NUCLEOTIDE SEQUENCE</scope>
</reference>
<comment type="caution">
    <text evidence="2">The sequence shown here is derived from an EMBL/GenBank/DDBJ whole genome shotgun (WGS) entry which is preliminary data.</text>
</comment>
<organism evidence="2 3">
    <name type="scientific">Tanacetum coccineum</name>
    <dbReference type="NCBI Taxonomy" id="301880"/>
    <lineage>
        <taxon>Eukaryota</taxon>
        <taxon>Viridiplantae</taxon>
        <taxon>Streptophyta</taxon>
        <taxon>Embryophyta</taxon>
        <taxon>Tracheophyta</taxon>
        <taxon>Spermatophyta</taxon>
        <taxon>Magnoliopsida</taxon>
        <taxon>eudicotyledons</taxon>
        <taxon>Gunneridae</taxon>
        <taxon>Pentapetalae</taxon>
        <taxon>asterids</taxon>
        <taxon>campanulids</taxon>
        <taxon>Asterales</taxon>
        <taxon>Asteraceae</taxon>
        <taxon>Asteroideae</taxon>
        <taxon>Anthemideae</taxon>
        <taxon>Anthemidinae</taxon>
        <taxon>Tanacetum</taxon>
    </lineage>
</organism>
<feature type="compositionally biased region" description="Acidic residues" evidence="1">
    <location>
        <begin position="170"/>
        <end position="188"/>
    </location>
</feature>
<feature type="region of interest" description="Disordered" evidence="1">
    <location>
        <begin position="79"/>
        <end position="107"/>
    </location>
</feature>
<accession>A0ABQ5CXD9</accession>
<reference evidence="2" key="1">
    <citation type="journal article" date="2022" name="Int. J. Mol. Sci.">
        <title>Draft Genome of Tanacetum Coccineum: Genomic Comparison of Closely Related Tanacetum-Family Plants.</title>
        <authorList>
            <person name="Yamashiro T."/>
            <person name="Shiraishi A."/>
            <person name="Nakayama K."/>
            <person name="Satake H."/>
        </authorList>
    </citation>
    <scope>NUCLEOTIDE SEQUENCE</scope>
</reference>